<evidence type="ECO:0000313" key="12">
    <source>
        <dbReference type="Proteomes" id="UP001597108"/>
    </source>
</evidence>
<keyword evidence="9" id="KW-0812">Transmembrane</keyword>
<feature type="domain" description="Signal transduction histidine kinase subgroup 2 dimerisation and phosphoacceptor" evidence="10">
    <location>
        <begin position="383"/>
        <end position="455"/>
    </location>
</feature>
<dbReference type="Gene3D" id="3.30.565.10">
    <property type="entry name" value="Histidine kinase-like ATPase, C-terminal domain"/>
    <property type="match status" value="1"/>
</dbReference>
<dbReference type="EC" id="2.7.13.3" evidence="2"/>
<keyword evidence="3" id="KW-0597">Phosphoprotein</keyword>
<comment type="caution">
    <text evidence="11">The sequence shown here is derived from an EMBL/GenBank/DDBJ whole genome shotgun (WGS) entry which is preliminary data.</text>
</comment>
<reference evidence="12" key="1">
    <citation type="journal article" date="2019" name="Int. J. Syst. Evol. Microbiol.">
        <title>The Global Catalogue of Microorganisms (GCM) 10K type strain sequencing project: providing services to taxonomists for standard genome sequencing and annotation.</title>
        <authorList>
            <consortium name="The Broad Institute Genomics Platform"/>
            <consortium name="The Broad Institute Genome Sequencing Center for Infectious Disease"/>
            <person name="Wu L."/>
            <person name="Ma J."/>
        </authorList>
    </citation>
    <scope>NUCLEOTIDE SEQUENCE [LARGE SCALE GENOMIC DNA]</scope>
    <source>
        <strain evidence="12">CCUG 60524</strain>
    </source>
</reference>
<evidence type="ECO:0000256" key="7">
    <source>
        <dbReference type="ARBA" id="ARBA00022840"/>
    </source>
</evidence>
<evidence type="ECO:0000256" key="9">
    <source>
        <dbReference type="SAM" id="Phobius"/>
    </source>
</evidence>
<comment type="catalytic activity">
    <reaction evidence="1">
        <text>ATP + protein L-histidine = ADP + protein N-phospho-L-histidine.</text>
        <dbReference type="EC" id="2.7.13.3"/>
    </reaction>
</comment>
<proteinExistence type="predicted"/>
<evidence type="ECO:0000256" key="2">
    <source>
        <dbReference type="ARBA" id="ARBA00012438"/>
    </source>
</evidence>
<accession>A0ABW3IWF3</accession>
<keyword evidence="7" id="KW-0067">ATP-binding</keyword>
<keyword evidence="9" id="KW-1133">Transmembrane helix</keyword>
<dbReference type="PANTHER" id="PTHR41523:SF8">
    <property type="entry name" value="ETHYLENE RESPONSE SENSOR PROTEIN"/>
    <property type="match status" value="1"/>
</dbReference>
<keyword evidence="4 11" id="KW-0808">Transferase</keyword>
<evidence type="ECO:0000256" key="5">
    <source>
        <dbReference type="ARBA" id="ARBA00022741"/>
    </source>
</evidence>
<dbReference type="GO" id="GO:0004673">
    <property type="term" value="F:protein histidine kinase activity"/>
    <property type="evidence" value="ECO:0007669"/>
    <property type="project" value="UniProtKB-EC"/>
</dbReference>
<keyword evidence="12" id="KW-1185">Reference proteome</keyword>
<dbReference type="CDD" id="cd18773">
    <property type="entry name" value="PDC1_HK_sensor"/>
    <property type="match status" value="1"/>
</dbReference>
<dbReference type="SUPFAM" id="SSF55874">
    <property type="entry name" value="ATPase domain of HSP90 chaperone/DNA topoisomerase II/histidine kinase"/>
    <property type="match status" value="1"/>
</dbReference>
<organism evidence="11 12">
    <name type="scientific">Tropicimonas aquimaris</name>
    <dbReference type="NCBI Taxonomy" id="914152"/>
    <lineage>
        <taxon>Bacteria</taxon>
        <taxon>Pseudomonadati</taxon>
        <taxon>Pseudomonadota</taxon>
        <taxon>Alphaproteobacteria</taxon>
        <taxon>Rhodobacterales</taxon>
        <taxon>Roseobacteraceae</taxon>
        <taxon>Tropicimonas</taxon>
    </lineage>
</organism>
<protein>
    <recommendedName>
        <fullName evidence="2">histidine kinase</fullName>
        <ecNumber evidence="2">2.7.13.3</ecNumber>
    </recommendedName>
</protein>
<dbReference type="InterPro" id="IPR011495">
    <property type="entry name" value="Sig_transdc_His_kin_sub2_dim/P"/>
</dbReference>
<evidence type="ECO:0000256" key="1">
    <source>
        <dbReference type="ARBA" id="ARBA00000085"/>
    </source>
</evidence>
<feature type="transmembrane region" description="Helical" evidence="9">
    <location>
        <begin position="294"/>
        <end position="317"/>
    </location>
</feature>
<dbReference type="Proteomes" id="UP001597108">
    <property type="component" value="Unassembled WGS sequence"/>
</dbReference>
<dbReference type="PANTHER" id="PTHR41523">
    <property type="entry name" value="TWO-COMPONENT SYSTEM SENSOR PROTEIN"/>
    <property type="match status" value="1"/>
</dbReference>
<dbReference type="EMBL" id="JBHTJT010000051">
    <property type="protein sequence ID" value="MFD0982271.1"/>
    <property type="molecule type" value="Genomic_DNA"/>
</dbReference>
<evidence type="ECO:0000256" key="4">
    <source>
        <dbReference type="ARBA" id="ARBA00022679"/>
    </source>
</evidence>
<dbReference type="RefSeq" id="WP_386077970.1">
    <property type="nucleotide sequence ID" value="NZ_JBHTJT010000051.1"/>
</dbReference>
<feature type="transmembrane region" description="Helical" evidence="9">
    <location>
        <begin position="21"/>
        <end position="41"/>
    </location>
</feature>
<keyword evidence="6 11" id="KW-0418">Kinase</keyword>
<dbReference type="Gene3D" id="3.30.450.20">
    <property type="entry name" value="PAS domain"/>
    <property type="match status" value="2"/>
</dbReference>
<sequence>MIGAFRSRLTGRGDKPFWRSLSVRLAILLSVALLPLGMIAVSQTWRLERELGEVNALTLISFTAQVASQERERIEAAFGAANGLAASLPELGDDPERCERVFSAFLEEARGRFSFAGFVPRSGIVSCSSVGEVADISDFGTFKEVVEIRERAVTLDQVGRLSGEAVLVVSLPVHADDGTYEGFVAISIPHNDLESPYAEIIGGREMDLFTINNAGEVLTASGSVETAADRLPADRTAEDLLGGASRFSARNGLGQDRVYSVVPIVEGTVYAVGAWRPEHGIRSDTAMRFLWSPALFPIVMWAASLVLVIMAVEWLLVRHVRVIADQMRRFGRNRALPAALPEGRLPNELQAIEEEFVLMAARLIRDEAELLDTMHDKDVLLKEVHHRVKNNLQLISSIVNMQARRTSSKPTRAALESVNRRVSSMATVHRRLYQAENLGQVRADELLRDVVAPLTDLAQPGKSRPRVELRLDPVVLYPDQAVPAALLVVEAVTNALKYLGPDSTGDTWLRVGLEDLSEDRVQLYVQSSQSPEAPDGDAAGEPEIAGTGLGNQLITAFSRQLGGELEVEDAEEVYSLRVTFTAASFEPEGAAA</sequence>
<keyword evidence="9" id="KW-0472">Membrane</keyword>
<keyword evidence="5" id="KW-0547">Nucleotide-binding</keyword>
<dbReference type="Pfam" id="PF07568">
    <property type="entry name" value="HisKA_2"/>
    <property type="match status" value="1"/>
</dbReference>
<evidence type="ECO:0000259" key="10">
    <source>
        <dbReference type="Pfam" id="PF07568"/>
    </source>
</evidence>
<name>A0ABW3IWF3_9RHOB</name>
<evidence type="ECO:0000256" key="6">
    <source>
        <dbReference type="ARBA" id="ARBA00022777"/>
    </source>
</evidence>
<feature type="region of interest" description="Disordered" evidence="8">
    <location>
        <begin position="526"/>
        <end position="545"/>
    </location>
</feature>
<gene>
    <name evidence="11" type="ORF">ACFQ2S_21765</name>
</gene>
<evidence type="ECO:0000256" key="8">
    <source>
        <dbReference type="SAM" id="MobiDB-lite"/>
    </source>
</evidence>
<evidence type="ECO:0000256" key="3">
    <source>
        <dbReference type="ARBA" id="ARBA00022553"/>
    </source>
</evidence>
<dbReference type="InterPro" id="IPR036890">
    <property type="entry name" value="HATPase_C_sf"/>
</dbReference>
<evidence type="ECO:0000313" key="11">
    <source>
        <dbReference type="EMBL" id="MFD0982271.1"/>
    </source>
</evidence>